<dbReference type="GO" id="GO:0017136">
    <property type="term" value="F:histone deacetylase activity, NAD-dependent"/>
    <property type="evidence" value="ECO:0007669"/>
    <property type="project" value="TreeGrafter"/>
</dbReference>
<keyword evidence="1" id="KW-0808">Transferase</keyword>
<evidence type="ECO:0000313" key="5">
    <source>
        <dbReference type="EMBL" id="KAL0488504.1"/>
    </source>
</evidence>
<keyword evidence="2" id="KW-0520">NAD</keyword>
<evidence type="ECO:0000256" key="1">
    <source>
        <dbReference type="ARBA" id="ARBA00022679"/>
    </source>
</evidence>
<dbReference type="InterPro" id="IPR003000">
    <property type="entry name" value="Sirtuin"/>
</dbReference>
<dbReference type="Gene3D" id="3.40.50.1220">
    <property type="entry name" value="TPP-binding domain"/>
    <property type="match status" value="1"/>
</dbReference>
<protein>
    <submittedName>
        <fullName evidence="5">NAD-dependent protein deacylase</fullName>
    </submittedName>
</protein>
<dbReference type="SUPFAM" id="SSF52467">
    <property type="entry name" value="DHS-like NAD/FAD-binding domain"/>
    <property type="match status" value="1"/>
</dbReference>
<dbReference type="AlphaFoldDB" id="A0AAW2ZIJ1"/>
<dbReference type="PANTHER" id="PTHR11085:SF10">
    <property type="entry name" value="NAD-DEPENDENT PROTEIN DEACYLASE SIRTUIN-5, MITOCHONDRIAL-RELATED"/>
    <property type="match status" value="1"/>
</dbReference>
<reference evidence="5 6" key="1">
    <citation type="submission" date="2024-03" db="EMBL/GenBank/DDBJ databases">
        <title>The Acrasis kona genome and developmental transcriptomes reveal deep origins of eukaryotic multicellular pathways.</title>
        <authorList>
            <person name="Sheikh S."/>
            <person name="Fu C.-J."/>
            <person name="Brown M.W."/>
            <person name="Baldauf S.L."/>
        </authorList>
    </citation>
    <scope>NUCLEOTIDE SEQUENCE [LARGE SCALE GENOMIC DNA]</scope>
    <source>
        <strain evidence="5 6">ATCC MYA-3509</strain>
    </source>
</reference>
<accession>A0AAW2ZIJ1</accession>
<dbReference type="PROSITE" id="PS50305">
    <property type="entry name" value="SIRTUIN"/>
    <property type="match status" value="1"/>
</dbReference>
<dbReference type="PANTHER" id="PTHR11085">
    <property type="entry name" value="NAD-DEPENDENT PROTEIN DEACYLASE SIRTUIN-5, MITOCHONDRIAL-RELATED"/>
    <property type="match status" value="1"/>
</dbReference>
<sequence length="174" mass="19287">MATPEDLRRCAQKMKQAKKIIVLVGPGMSAESGVSTFRGSGALWDGFFGKVSMGVFGTPAGWSWMPASAWSQYLDKFYNPIKNSKPNPGHAALVELEKACEDLTVITENVDGYQQEAGSNPDLVFEIHGSARKYCCIKSRHPYEDFGTKDLPKTSPLCKVEGCGRYVIFRYDYL</sequence>
<name>A0AAW2ZIJ1_9EUKA</name>
<dbReference type="InterPro" id="IPR026590">
    <property type="entry name" value="Ssirtuin_cat_dom"/>
</dbReference>
<dbReference type="Pfam" id="PF02146">
    <property type="entry name" value="SIR2"/>
    <property type="match status" value="1"/>
</dbReference>
<gene>
    <name evidence="5" type="ORF">AKO1_008754</name>
</gene>
<dbReference type="GO" id="GO:0005634">
    <property type="term" value="C:nucleus"/>
    <property type="evidence" value="ECO:0007669"/>
    <property type="project" value="TreeGrafter"/>
</dbReference>
<dbReference type="EMBL" id="JAOPGA020001446">
    <property type="protein sequence ID" value="KAL0488504.1"/>
    <property type="molecule type" value="Genomic_DNA"/>
</dbReference>
<evidence type="ECO:0000256" key="2">
    <source>
        <dbReference type="ARBA" id="ARBA00023027"/>
    </source>
</evidence>
<feature type="domain" description="Deacetylase sirtuin-type" evidence="4">
    <location>
        <begin position="1"/>
        <end position="174"/>
    </location>
</feature>
<evidence type="ECO:0000313" key="6">
    <source>
        <dbReference type="Proteomes" id="UP001431209"/>
    </source>
</evidence>
<dbReference type="Proteomes" id="UP001431209">
    <property type="component" value="Unassembled WGS sequence"/>
</dbReference>
<dbReference type="GO" id="GO:0070403">
    <property type="term" value="F:NAD+ binding"/>
    <property type="evidence" value="ECO:0007669"/>
    <property type="project" value="InterPro"/>
</dbReference>
<dbReference type="InterPro" id="IPR029035">
    <property type="entry name" value="DHS-like_NAD/FAD-binding_dom"/>
</dbReference>
<comment type="caution">
    <text evidence="3">Lacks conserved residue(s) required for the propagation of feature annotation.</text>
</comment>
<evidence type="ECO:0000259" key="4">
    <source>
        <dbReference type="PROSITE" id="PS50305"/>
    </source>
</evidence>
<evidence type="ECO:0000256" key="3">
    <source>
        <dbReference type="PROSITE-ProRule" id="PRU00236"/>
    </source>
</evidence>
<dbReference type="InterPro" id="IPR050134">
    <property type="entry name" value="NAD-dep_sirtuin_deacylases"/>
</dbReference>
<proteinExistence type="predicted"/>
<keyword evidence="6" id="KW-1185">Reference proteome</keyword>
<comment type="caution">
    <text evidence="5">The sequence shown here is derived from an EMBL/GenBank/DDBJ whole genome shotgun (WGS) entry which is preliminary data.</text>
</comment>
<organism evidence="5 6">
    <name type="scientific">Acrasis kona</name>
    <dbReference type="NCBI Taxonomy" id="1008807"/>
    <lineage>
        <taxon>Eukaryota</taxon>
        <taxon>Discoba</taxon>
        <taxon>Heterolobosea</taxon>
        <taxon>Tetramitia</taxon>
        <taxon>Eutetramitia</taxon>
        <taxon>Acrasidae</taxon>
        <taxon>Acrasis</taxon>
    </lineage>
</organism>